<sequence length="272" mass="31373">MNDRKRKRIVILISVFCCFFYVDVSFGAYSAKEIEGGGQADFNTVPVKTRMKLIKLREANSFYLLESAINKDVCVNILASINKPRKHGFFKNKENLRKGEEGLVNLGLPEMLIQTELNFPRTVMSGKNSNSSRVEEFVVDLNKDGVDEFIYRSTGYLSSVWVHSFYLLSAPYDTEKYSRFGEFMMKQRELDNVSKFSWQWKKFDGLKSGDLIKTFGSQVIYELIEFNDRYYILATRSVIKDNSSIKVAVMMLGNEKDILPACFFESRFIVAN</sequence>
<reference evidence="2" key="1">
    <citation type="journal article" date="2010" name="Mol. Biosyst.">
        <title>Complete genome sequence and comparative analysis of Shewanella violacea, a psychrophilic and piezophilic bacterium from deep sea floor sediments.</title>
        <authorList>
            <person name="Aono E."/>
            <person name="Baba T."/>
            <person name="Ara T."/>
            <person name="Nishi T."/>
            <person name="Nakamichi T."/>
            <person name="Inamoto E."/>
            <person name="Toyonaga H."/>
            <person name="Hasegawa M."/>
            <person name="Takai Y."/>
            <person name="Okumura Y."/>
            <person name="Baba M."/>
            <person name="Tomita M."/>
            <person name="Kato C."/>
            <person name="Oshima T."/>
            <person name="Nakasone K."/>
            <person name="Mori H."/>
        </authorList>
    </citation>
    <scope>NUCLEOTIDE SEQUENCE [LARGE SCALE GENOMIC DNA]</scope>
    <source>
        <strain evidence="2">JCM 10179 / CIP 106290 / LMG 19151 / DSS12</strain>
    </source>
</reference>
<dbReference type="EMBL" id="AP011177">
    <property type="protein sequence ID" value="BAJ03345.1"/>
    <property type="molecule type" value="Genomic_DNA"/>
</dbReference>
<evidence type="ECO:0000313" key="2">
    <source>
        <dbReference type="Proteomes" id="UP000002350"/>
    </source>
</evidence>
<name>D4ZBF0_SHEVD</name>
<organism evidence="1 2">
    <name type="scientific">Shewanella violacea (strain JCM 10179 / CIP 106290 / LMG 19151 / DSS12)</name>
    <dbReference type="NCBI Taxonomy" id="637905"/>
    <lineage>
        <taxon>Bacteria</taxon>
        <taxon>Pseudomonadati</taxon>
        <taxon>Pseudomonadota</taxon>
        <taxon>Gammaproteobacteria</taxon>
        <taxon>Alteromonadales</taxon>
        <taxon>Shewanellaceae</taxon>
        <taxon>Shewanella</taxon>
    </lineage>
</organism>
<evidence type="ECO:0000313" key="1">
    <source>
        <dbReference type="EMBL" id="BAJ03345.1"/>
    </source>
</evidence>
<dbReference type="RefSeq" id="WP_013052640.1">
    <property type="nucleotide sequence ID" value="NC_014012.1"/>
</dbReference>
<accession>D4ZBF0</accession>
<dbReference type="Proteomes" id="UP000002350">
    <property type="component" value="Chromosome"/>
</dbReference>
<dbReference type="STRING" id="637905.SVI_3374"/>
<proteinExistence type="predicted"/>
<dbReference type="AlphaFoldDB" id="D4ZBF0"/>
<dbReference type="HOGENOM" id="CLU_1022691_0_0_6"/>
<keyword evidence="2" id="KW-1185">Reference proteome</keyword>
<protein>
    <submittedName>
        <fullName evidence="1">Uncharacterized protein</fullName>
    </submittedName>
</protein>
<gene>
    <name evidence="1" type="ordered locus">SVI_3374</name>
</gene>
<dbReference type="OrthoDB" id="9822513at2"/>
<dbReference type="KEGG" id="svo:SVI_3374"/>